<feature type="region of interest" description="Disordered" evidence="1">
    <location>
        <begin position="1"/>
        <end position="21"/>
    </location>
</feature>
<dbReference type="EMBL" id="JABSTR010000004">
    <property type="protein sequence ID" value="KAH9367966.1"/>
    <property type="molecule type" value="Genomic_DNA"/>
</dbReference>
<comment type="caution">
    <text evidence="2">The sequence shown here is derived from an EMBL/GenBank/DDBJ whole genome shotgun (WGS) entry which is preliminary data.</text>
</comment>
<evidence type="ECO:0000256" key="1">
    <source>
        <dbReference type="SAM" id="MobiDB-lite"/>
    </source>
</evidence>
<dbReference type="AlphaFoldDB" id="A0A9J6FP33"/>
<dbReference type="Proteomes" id="UP000821853">
    <property type="component" value="Chromosome 2"/>
</dbReference>
<proteinExistence type="predicted"/>
<organism evidence="2 3">
    <name type="scientific">Haemaphysalis longicornis</name>
    <name type="common">Bush tick</name>
    <dbReference type="NCBI Taxonomy" id="44386"/>
    <lineage>
        <taxon>Eukaryota</taxon>
        <taxon>Metazoa</taxon>
        <taxon>Ecdysozoa</taxon>
        <taxon>Arthropoda</taxon>
        <taxon>Chelicerata</taxon>
        <taxon>Arachnida</taxon>
        <taxon>Acari</taxon>
        <taxon>Parasitiformes</taxon>
        <taxon>Ixodida</taxon>
        <taxon>Ixodoidea</taxon>
        <taxon>Ixodidae</taxon>
        <taxon>Haemaphysalinae</taxon>
        <taxon>Haemaphysalis</taxon>
    </lineage>
</organism>
<reference evidence="2 3" key="1">
    <citation type="journal article" date="2020" name="Cell">
        <title>Large-Scale Comparative Analyses of Tick Genomes Elucidate Their Genetic Diversity and Vector Capacities.</title>
        <authorList>
            <consortium name="Tick Genome and Microbiome Consortium (TIGMIC)"/>
            <person name="Jia N."/>
            <person name="Wang J."/>
            <person name="Shi W."/>
            <person name="Du L."/>
            <person name="Sun Y."/>
            <person name="Zhan W."/>
            <person name="Jiang J.F."/>
            <person name="Wang Q."/>
            <person name="Zhang B."/>
            <person name="Ji P."/>
            <person name="Bell-Sakyi L."/>
            <person name="Cui X.M."/>
            <person name="Yuan T.T."/>
            <person name="Jiang B.G."/>
            <person name="Yang W.F."/>
            <person name="Lam T.T."/>
            <person name="Chang Q.C."/>
            <person name="Ding S.J."/>
            <person name="Wang X.J."/>
            <person name="Zhu J.G."/>
            <person name="Ruan X.D."/>
            <person name="Zhao L."/>
            <person name="Wei J.T."/>
            <person name="Ye R.Z."/>
            <person name="Que T.C."/>
            <person name="Du C.H."/>
            <person name="Zhou Y.H."/>
            <person name="Cheng J.X."/>
            <person name="Dai P.F."/>
            <person name="Guo W.B."/>
            <person name="Han X.H."/>
            <person name="Huang E.J."/>
            <person name="Li L.F."/>
            <person name="Wei W."/>
            <person name="Gao Y.C."/>
            <person name="Liu J.Z."/>
            <person name="Shao H.Z."/>
            <person name="Wang X."/>
            <person name="Wang C.C."/>
            <person name="Yang T.C."/>
            <person name="Huo Q.B."/>
            <person name="Li W."/>
            <person name="Chen H.Y."/>
            <person name="Chen S.E."/>
            <person name="Zhou L.G."/>
            <person name="Ni X.B."/>
            <person name="Tian J.H."/>
            <person name="Sheng Y."/>
            <person name="Liu T."/>
            <person name="Pan Y.S."/>
            <person name="Xia L.Y."/>
            <person name="Li J."/>
            <person name="Zhao F."/>
            <person name="Cao W.C."/>
        </authorList>
    </citation>
    <scope>NUCLEOTIDE SEQUENCE [LARGE SCALE GENOMIC DNA]</scope>
    <source>
        <strain evidence="2">HaeL-2018</strain>
    </source>
</reference>
<evidence type="ECO:0000313" key="3">
    <source>
        <dbReference type="Proteomes" id="UP000821853"/>
    </source>
</evidence>
<sequence length="90" mass="10110">MESHIDQEASALGCEAQNEQPLITVTNRANKRRQRSSQAVTPQQQLIVTLTNPITLRQNRPTVHQPKLPLSLLMITSSQYGRAVDYNSAR</sequence>
<gene>
    <name evidence="2" type="ORF">HPB48_022663</name>
</gene>
<evidence type="ECO:0000313" key="2">
    <source>
        <dbReference type="EMBL" id="KAH9367966.1"/>
    </source>
</evidence>
<accession>A0A9J6FP33</accession>
<keyword evidence="3" id="KW-1185">Reference proteome</keyword>
<name>A0A9J6FP33_HAELO</name>
<protein>
    <submittedName>
        <fullName evidence="2">Uncharacterized protein</fullName>
    </submittedName>
</protein>
<dbReference type="VEuPathDB" id="VectorBase:HLOH_049037"/>